<accession>A0A317XRA5</accession>
<keyword evidence="3" id="KW-1185">Reference proteome</keyword>
<dbReference type="AlphaFoldDB" id="A0A317XRA5"/>
<feature type="compositionally biased region" description="Acidic residues" evidence="1">
    <location>
        <begin position="184"/>
        <end position="194"/>
    </location>
</feature>
<dbReference type="OrthoDB" id="2552392at2759"/>
<proteinExistence type="predicted"/>
<evidence type="ECO:0000313" key="3">
    <source>
        <dbReference type="Proteomes" id="UP000246740"/>
    </source>
</evidence>
<name>A0A317XRA5_9BASI</name>
<feature type="compositionally biased region" description="Acidic residues" evidence="1">
    <location>
        <begin position="165"/>
        <end position="177"/>
    </location>
</feature>
<dbReference type="Proteomes" id="UP000246740">
    <property type="component" value="Unassembled WGS sequence"/>
</dbReference>
<protein>
    <submittedName>
        <fullName evidence="2">Uncharacterized protein</fullName>
    </submittedName>
</protein>
<gene>
    <name evidence="2" type="ORF">BCV70DRAFT_199699</name>
</gene>
<dbReference type="EMBL" id="KZ819192">
    <property type="protein sequence ID" value="PWZ00420.1"/>
    <property type="molecule type" value="Genomic_DNA"/>
</dbReference>
<organism evidence="2 3">
    <name type="scientific">Testicularia cyperi</name>
    <dbReference type="NCBI Taxonomy" id="1882483"/>
    <lineage>
        <taxon>Eukaryota</taxon>
        <taxon>Fungi</taxon>
        <taxon>Dikarya</taxon>
        <taxon>Basidiomycota</taxon>
        <taxon>Ustilaginomycotina</taxon>
        <taxon>Ustilaginomycetes</taxon>
        <taxon>Ustilaginales</taxon>
        <taxon>Anthracoideaceae</taxon>
        <taxon>Testicularia</taxon>
    </lineage>
</organism>
<dbReference type="InParanoid" id="A0A317XRA5"/>
<evidence type="ECO:0000256" key="1">
    <source>
        <dbReference type="SAM" id="MobiDB-lite"/>
    </source>
</evidence>
<feature type="region of interest" description="Disordered" evidence="1">
    <location>
        <begin position="156"/>
        <end position="201"/>
    </location>
</feature>
<reference evidence="2 3" key="1">
    <citation type="journal article" date="2018" name="Mol. Biol. Evol.">
        <title>Broad Genomic Sampling Reveals a Smut Pathogenic Ancestry of the Fungal Clade Ustilaginomycotina.</title>
        <authorList>
            <person name="Kijpornyongpan T."/>
            <person name="Mondo S.J."/>
            <person name="Barry K."/>
            <person name="Sandor L."/>
            <person name="Lee J."/>
            <person name="Lipzen A."/>
            <person name="Pangilinan J."/>
            <person name="LaButti K."/>
            <person name="Hainaut M."/>
            <person name="Henrissat B."/>
            <person name="Grigoriev I.V."/>
            <person name="Spatafora J.W."/>
            <person name="Aime M.C."/>
        </authorList>
    </citation>
    <scope>NUCLEOTIDE SEQUENCE [LARGE SCALE GENOMIC DNA]</scope>
    <source>
        <strain evidence="2 3">MCA 3645</strain>
    </source>
</reference>
<sequence length="291" mass="33268">MQFQKYKRLIKENPEQEDLLMAFECLLGDLMDCIDHPKELRDYNPFAAFADFVDAGAVIRSPECVQSASRLTLGATWSLLSPEDEKRIGYPLMLRLTRLHWYRRAAIDDILHRWSDGKFCKDSTCRACFVDPWELFLLSIPLAIVKEGTRYLDFETASDTSSSEGESDNDTDNDNDMDDHNGADEDSEAGEEVETFPPDMLTPFRQHIHPHNLVPMHPSLENYGPNAYILRVVSMDMIGFEAVPNHKKARCFACGFRFDGQEPSKLSKVWKDLSKAVETARRQIRAVPETI</sequence>
<evidence type="ECO:0000313" key="2">
    <source>
        <dbReference type="EMBL" id="PWZ00420.1"/>
    </source>
</evidence>